<proteinExistence type="predicted"/>
<accession>A0ABT3J6K9</accession>
<comment type="caution">
    <text evidence="2">The sequence shown here is derived from an EMBL/GenBank/DDBJ whole genome shotgun (WGS) entry which is preliminary data.</text>
</comment>
<evidence type="ECO:0000313" key="3">
    <source>
        <dbReference type="Proteomes" id="UP001207582"/>
    </source>
</evidence>
<dbReference type="RefSeq" id="WP_264772673.1">
    <property type="nucleotide sequence ID" value="NZ_JAPDOG010000015.1"/>
</dbReference>
<protein>
    <submittedName>
        <fullName evidence="2">DUF2484 family protein</fullName>
    </submittedName>
</protein>
<dbReference type="Pfam" id="PF10658">
    <property type="entry name" value="DUF2484"/>
    <property type="match status" value="1"/>
</dbReference>
<evidence type="ECO:0000313" key="2">
    <source>
        <dbReference type="EMBL" id="MCW3783039.1"/>
    </source>
</evidence>
<sequence length="82" mass="9254">MNTSLLLAALWAIVATVVALIPSRDRHWRAAYVLITVGIPIVGWVTYQNGPWVGLIVLGAGTSILRWPLIHLWRWLRRKTAN</sequence>
<keyword evidence="1" id="KW-1133">Transmembrane helix</keyword>
<gene>
    <name evidence="2" type="ORF">OM960_15930</name>
</gene>
<feature type="transmembrane region" description="Helical" evidence="1">
    <location>
        <begin position="6"/>
        <end position="23"/>
    </location>
</feature>
<dbReference type="EMBL" id="JAPDOG010000015">
    <property type="protein sequence ID" value="MCW3783039.1"/>
    <property type="molecule type" value="Genomic_DNA"/>
</dbReference>
<reference evidence="2 3" key="1">
    <citation type="submission" date="2022-10" db="EMBL/GenBank/DDBJ databases">
        <title>Defluviimonas sp. CAU 1641 isolated from mud.</title>
        <authorList>
            <person name="Kim W."/>
        </authorList>
    </citation>
    <scope>NUCLEOTIDE SEQUENCE [LARGE SCALE GENOMIC DNA]</scope>
    <source>
        <strain evidence="2 3">CAU 1641</strain>
    </source>
</reference>
<keyword evidence="3" id="KW-1185">Reference proteome</keyword>
<feature type="transmembrane region" description="Helical" evidence="1">
    <location>
        <begin position="53"/>
        <end position="73"/>
    </location>
</feature>
<keyword evidence="1" id="KW-0472">Membrane</keyword>
<dbReference type="Proteomes" id="UP001207582">
    <property type="component" value="Unassembled WGS sequence"/>
</dbReference>
<dbReference type="InterPro" id="IPR018919">
    <property type="entry name" value="DUF2484"/>
</dbReference>
<organism evidence="2 3">
    <name type="scientific">Defluviimonas salinarum</name>
    <dbReference type="NCBI Taxonomy" id="2992147"/>
    <lineage>
        <taxon>Bacteria</taxon>
        <taxon>Pseudomonadati</taxon>
        <taxon>Pseudomonadota</taxon>
        <taxon>Alphaproteobacteria</taxon>
        <taxon>Rhodobacterales</taxon>
        <taxon>Paracoccaceae</taxon>
        <taxon>Albidovulum</taxon>
    </lineage>
</organism>
<evidence type="ECO:0000256" key="1">
    <source>
        <dbReference type="SAM" id="Phobius"/>
    </source>
</evidence>
<name>A0ABT3J6K9_9RHOB</name>
<feature type="transmembrane region" description="Helical" evidence="1">
    <location>
        <begin position="30"/>
        <end position="47"/>
    </location>
</feature>
<keyword evidence="1" id="KW-0812">Transmembrane</keyword>